<dbReference type="Pfam" id="PF12812">
    <property type="entry name" value="PDZ_1"/>
    <property type="match status" value="2"/>
</dbReference>
<dbReference type="GO" id="GO:0004252">
    <property type="term" value="F:serine-type endopeptidase activity"/>
    <property type="evidence" value="ECO:0007669"/>
    <property type="project" value="InterPro"/>
</dbReference>
<proteinExistence type="inferred from homology"/>
<feature type="domain" description="PDZ" evidence="3">
    <location>
        <begin position="234"/>
        <end position="312"/>
    </location>
</feature>
<dbReference type="PANTHER" id="PTHR46366">
    <property type="entry name" value="PRO-APOPTOTIC SERINE PROTEASE NMA111"/>
    <property type="match status" value="1"/>
</dbReference>
<dbReference type="InterPro" id="IPR009003">
    <property type="entry name" value="Peptidase_S1_PA"/>
</dbReference>
<sequence length="915" mass="100849">MQPSGWQDTIEHAVKAIVSIRFSQVASFDTEGAETSEASGFIVDAERGLILTNRHVVCSGPFVGEAIAHDHEEVDVHAVYRDPVHDFGFLKFDPSKIRYMPVTAIPLRPDLARVGLDIRVVGNDAGEKLSILAGSVSRLDRNAPEYGDMTYNDFNTFYLQAASSTSGGSSGSPVIDINGNAVALQAGGHTKAATDFFLPLDRVVRALEFIQRGETVPRGTIQVQFLHRPFDETRRLGLRTETEAMVRAASSTEIGMLVVETVVPKGPGALLLEEGDILVRINGQVTTKFVPLEEAFDQNVDQEIVLELERGGEPMSVTVRVQNLHAITPDRYVEVGGAKVNELSYQLARSYCVPARGVFVAEPAGMFRLDGPDNGWIVASVDSQPTPTLDDFVRVMRGIPDRERVPVVYYTIADVHMTSVAVVQVDHHWSRFRMAVRNDITGLWDFTDLGAPLPPKPLSSATARFVELDASLGSAKELISSLVKVTFYMPIKIDGFPRSRKQGAGLVVDAERGLIVVGRNIVPFALGDLSITFADSIVIPGKVEFLHPTHNVTFISYDPKLIGGTPVKSACLSDTMLTQGHKVTLLAFNHNYRPVCLTTVVTDVTCVTIPQNATPRFRGINLDAITLDTPLAQQCSSGVLADSEGRVQGLWLSYLGERTTNGHDNEYHLGLQISAILPVLEPLRAQLRPRIRVLSVELVPVQMVQARHMGVTDEWVRRVEEANPSRHQLFMIRRVETDSPASQTLRDLDLVLAVNGKVVTRTYEMDIKGDDEELELAMEMTVRVPTTLINGEGTDRIICWAGAIIQEPHKAVLQQSKTLPSRVYISARSRGSPSYMYGMVPTMWITQVNGKPTPDLDAFLSAVRVCPDNEYVRVKTISFDMIPMVLSIKQNLHYWPTSELVRDPSADCGWRSVDI</sequence>
<evidence type="ECO:0000256" key="1">
    <source>
        <dbReference type="ARBA" id="ARBA00010541"/>
    </source>
</evidence>
<keyword evidence="2" id="KW-0677">Repeat</keyword>
<dbReference type="PANTHER" id="PTHR46366:SF8">
    <property type="entry name" value="PRO-APOPTOTIC SERINE PROTEASE NMA111"/>
    <property type="match status" value="1"/>
</dbReference>
<evidence type="ECO:0000259" key="3">
    <source>
        <dbReference type="SMART" id="SM00228"/>
    </source>
</evidence>
<reference evidence="5" key="1">
    <citation type="journal article" date="2018" name="Nat. Microbiol.">
        <title>Leveraging single-cell genomics to expand the fungal tree of life.</title>
        <authorList>
            <person name="Ahrendt S.R."/>
            <person name="Quandt C.A."/>
            <person name="Ciobanu D."/>
            <person name="Clum A."/>
            <person name="Salamov A."/>
            <person name="Andreopoulos B."/>
            <person name="Cheng J.F."/>
            <person name="Woyke T."/>
            <person name="Pelin A."/>
            <person name="Henrissat B."/>
            <person name="Reynolds N.K."/>
            <person name="Benny G.L."/>
            <person name="Smith M.E."/>
            <person name="James T.Y."/>
            <person name="Grigoriev I.V."/>
        </authorList>
    </citation>
    <scope>NUCLEOTIDE SEQUENCE [LARGE SCALE GENOMIC DNA]</scope>
    <source>
        <strain evidence="5">RSA 1356</strain>
    </source>
</reference>
<dbReference type="Proteomes" id="UP000271241">
    <property type="component" value="Unassembled WGS sequence"/>
</dbReference>
<accession>A0A4P9XIW1</accession>
<name>A0A4P9XIW1_9FUNG</name>
<dbReference type="CDD" id="cd06786">
    <property type="entry name" value="cpPDZ1_ScNma111-like"/>
    <property type="match status" value="1"/>
</dbReference>
<dbReference type="STRING" id="78915.A0A4P9XIW1"/>
<dbReference type="InterPro" id="IPR025926">
    <property type="entry name" value="PDZ-like_dom"/>
</dbReference>
<feature type="domain" description="PDZ" evidence="3">
    <location>
        <begin position="799"/>
        <end position="880"/>
    </location>
</feature>
<dbReference type="InterPro" id="IPR001478">
    <property type="entry name" value="PDZ"/>
</dbReference>
<evidence type="ECO:0000313" key="4">
    <source>
        <dbReference type="EMBL" id="RKP05648.1"/>
    </source>
</evidence>
<dbReference type="AlphaFoldDB" id="A0A4P9XIW1"/>
<gene>
    <name evidence="4" type="ORF">THASP1DRAFT_19545</name>
</gene>
<dbReference type="PRINTS" id="PR00834">
    <property type="entry name" value="PROTEASES2C"/>
</dbReference>
<dbReference type="GO" id="GO:0006508">
    <property type="term" value="P:proteolysis"/>
    <property type="evidence" value="ECO:0007669"/>
    <property type="project" value="InterPro"/>
</dbReference>
<dbReference type="Gene3D" id="2.40.10.120">
    <property type="match status" value="2"/>
</dbReference>
<dbReference type="InterPro" id="IPR001940">
    <property type="entry name" value="Peptidase_S1C"/>
</dbReference>
<dbReference type="InterPro" id="IPR036034">
    <property type="entry name" value="PDZ_sf"/>
</dbReference>
<dbReference type="SUPFAM" id="SSF50156">
    <property type="entry name" value="PDZ domain-like"/>
    <property type="match status" value="2"/>
</dbReference>
<dbReference type="SUPFAM" id="SSF50494">
    <property type="entry name" value="Trypsin-like serine proteases"/>
    <property type="match status" value="2"/>
</dbReference>
<organism evidence="4 5">
    <name type="scientific">Thamnocephalis sphaerospora</name>
    <dbReference type="NCBI Taxonomy" id="78915"/>
    <lineage>
        <taxon>Eukaryota</taxon>
        <taxon>Fungi</taxon>
        <taxon>Fungi incertae sedis</taxon>
        <taxon>Zoopagomycota</taxon>
        <taxon>Zoopagomycotina</taxon>
        <taxon>Zoopagomycetes</taxon>
        <taxon>Zoopagales</taxon>
        <taxon>Sigmoideomycetaceae</taxon>
        <taxon>Thamnocephalis</taxon>
    </lineage>
</organism>
<comment type="similarity">
    <text evidence="1">Belongs to the peptidase S1C family.</text>
</comment>
<dbReference type="Pfam" id="PF13365">
    <property type="entry name" value="Trypsin_2"/>
    <property type="match status" value="1"/>
</dbReference>
<dbReference type="Gene3D" id="2.30.42.10">
    <property type="match status" value="2"/>
</dbReference>
<keyword evidence="5" id="KW-1185">Reference proteome</keyword>
<dbReference type="OrthoDB" id="4217619at2759"/>
<dbReference type="CDD" id="cd06719">
    <property type="entry name" value="PDZ2-4_Nma111p-like"/>
    <property type="match status" value="1"/>
</dbReference>
<evidence type="ECO:0000313" key="5">
    <source>
        <dbReference type="Proteomes" id="UP000271241"/>
    </source>
</evidence>
<dbReference type="EMBL" id="KZ993068">
    <property type="protein sequence ID" value="RKP05648.1"/>
    <property type="molecule type" value="Genomic_DNA"/>
</dbReference>
<dbReference type="SMART" id="SM00228">
    <property type="entry name" value="PDZ"/>
    <property type="match status" value="2"/>
</dbReference>
<protein>
    <submittedName>
        <fullName evidence="4">Trypsin-like cysteine/serine peptidase domain-containing protein</fullName>
    </submittedName>
</protein>
<evidence type="ECO:0000256" key="2">
    <source>
        <dbReference type="ARBA" id="ARBA00022737"/>
    </source>
</evidence>